<dbReference type="OrthoDB" id="194358at2759"/>
<feature type="compositionally biased region" description="Polar residues" evidence="4">
    <location>
        <begin position="757"/>
        <end position="767"/>
    </location>
</feature>
<dbReference type="PROSITE" id="PS50088">
    <property type="entry name" value="ANK_REPEAT"/>
    <property type="match status" value="2"/>
</dbReference>
<protein>
    <submittedName>
        <fullName evidence="5">Uncharacterized protein</fullName>
    </submittedName>
</protein>
<keyword evidence="6" id="KW-1185">Reference proteome</keyword>
<evidence type="ECO:0000256" key="1">
    <source>
        <dbReference type="ARBA" id="ARBA00022737"/>
    </source>
</evidence>
<evidence type="ECO:0000313" key="5">
    <source>
        <dbReference type="EMBL" id="RPD54171.1"/>
    </source>
</evidence>
<feature type="repeat" description="ANK" evidence="3">
    <location>
        <begin position="53"/>
        <end position="85"/>
    </location>
</feature>
<feature type="compositionally biased region" description="Low complexity" evidence="4">
    <location>
        <begin position="303"/>
        <end position="318"/>
    </location>
</feature>
<feature type="region of interest" description="Disordered" evidence="4">
    <location>
        <begin position="208"/>
        <end position="323"/>
    </location>
</feature>
<feature type="repeat" description="ANK" evidence="3">
    <location>
        <begin position="105"/>
        <end position="137"/>
    </location>
</feature>
<feature type="compositionally biased region" description="Basic and acidic residues" evidence="4">
    <location>
        <begin position="627"/>
        <end position="640"/>
    </location>
</feature>
<feature type="compositionally biased region" description="Basic and acidic residues" evidence="4">
    <location>
        <begin position="583"/>
        <end position="594"/>
    </location>
</feature>
<dbReference type="EMBL" id="ML122309">
    <property type="protein sequence ID" value="RPD54171.1"/>
    <property type="molecule type" value="Genomic_DNA"/>
</dbReference>
<feature type="region of interest" description="Disordered" evidence="4">
    <location>
        <begin position="1093"/>
        <end position="1151"/>
    </location>
</feature>
<feature type="compositionally biased region" description="Polar residues" evidence="4">
    <location>
        <begin position="555"/>
        <end position="582"/>
    </location>
</feature>
<feature type="compositionally biased region" description="Polar residues" evidence="4">
    <location>
        <begin position="399"/>
        <end position="418"/>
    </location>
</feature>
<feature type="compositionally biased region" description="Low complexity" evidence="4">
    <location>
        <begin position="275"/>
        <end position="295"/>
    </location>
</feature>
<feature type="compositionally biased region" description="Low complexity" evidence="4">
    <location>
        <begin position="357"/>
        <end position="374"/>
    </location>
</feature>
<feature type="region of interest" description="Disordered" evidence="4">
    <location>
        <begin position="919"/>
        <end position="1063"/>
    </location>
</feature>
<feature type="compositionally biased region" description="Low complexity" evidence="4">
    <location>
        <begin position="533"/>
        <end position="545"/>
    </location>
</feature>
<evidence type="ECO:0000256" key="3">
    <source>
        <dbReference type="PROSITE-ProRule" id="PRU00023"/>
    </source>
</evidence>
<evidence type="ECO:0000256" key="4">
    <source>
        <dbReference type="SAM" id="MobiDB-lite"/>
    </source>
</evidence>
<dbReference type="Proteomes" id="UP000313359">
    <property type="component" value="Unassembled WGS sequence"/>
</dbReference>
<feature type="compositionally biased region" description="Polar residues" evidence="4">
    <location>
        <begin position="458"/>
        <end position="468"/>
    </location>
</feature>
<evidence type="ECO:0000313" key="6">
    <source>
        <dbReference type="Proteomes" id="UP000313359"/>
    </source>
</evidence>
<dbReference type="PROSITE" id="PS50297">
    <property type="entry name" value="ANK_REP_REGION"/>
    <property type="match status" value="2"/>
</dbReference>
<proteinExistence type="predicted"/>
<dbReference type="STRING" id="1328759.A0A5C2RSM1"/>
<reference evidence="5" key="1">
    <citation type="journal article" date="2018" name="Genome Biol. Evol.">
        <title>Genomics and development of Lentinus tigrinus, a white-rot wood-decaying mushroom with dimorphic fruiting bodies.</title>
        <authorList>
            <person name="Wu B."/>
            <person name="Xu Z."/>
            <person name="Knudson A."/>
            <person name="Carlson A."/>
            <person name="Chen N."/>
            <person name="Kovaka S."/>
            <person name="LaButti K."/>
            <person name="Lipzen A."/>
            <person name="Pennachio C."/>
            <person name="Riley R."/>
            <person name="Schakwitz W."/>
            <person name="Umezawa K."/>
            <person name="Ohm R.A."/>
            <person name="Grigoriev I.V."/>
            <person name="Nagy L.G."/>
            <person name="Gibbons J."/>
            <person name="Hibbett D."/>
        </authorList>
    </citation>
    <scope>NUCLEOTIDE SEQUENCE [LARGE SCALE GENOMIC DNA]</scope>
    <source>
        <strain evidence="5">ALCF2SS1-6</strain>
    </source>
</reference>
<dbReference type="InterPro" id="IPR036770">
    <property type="entry name" value="Ankyrin_rpt-contain_sf"/>
</dbReference>
<feature type="compositionally biased region" description="Polar residues" evidence="4">
    <location>
        <begin position="647"/>
        <end position="663"/>
    </location>
</feature>
<accession>A0A5C2RSM1</accession>
<dbReference type="SMART" id="SM00248">
    <property type="entry name" value="ANK"/>
    <property type="match status" value="3"/>
</dbReference>
<feature type="compositionally biased region" description="Polar residues" evidence="4">
    <location>
        <begin position="810"/>
        <end position="819"/>
    </location>
</feature>
<feature type="compositionally biased region" description="Basic and acidic residues" evidence="4">
    <location>
        <begin position="973"/>
        <end position="995"/>
    </location>
</feature>
<feature type="compositionally biased region" description="Basic and acidic residues" evidence="4">
    <location>
        <begin position="445"/>
        <end position="456"/>
    </location>
</feature>
<feature type="region of interest" description="Disordered" evidence="4">
    <location>
        <begin position="335"/>
        <end position="848"/>
    </location>
</feature>
<name>A0A5C2RSM1_9APHY</name>
<evidence type="ECO:0000256" key="2">
    <source>
        <dbReference type="ARBA" id="ARBA00023043"/>
    </source>
</evidence>
<dbReference type="SUPFAM" id="SSF48403">
    <property type="entry name" value="Ankyrin repeat"/>
    <property type="match status" value="1"/>
</dbReference>
<dbReference type="Gene3D" id="1.25.40.20">
    <property type="entry name" value="Ankyrin repeat-containing domain"/>
    <property type="match status" value="1"/>
</dbReference>
<feature type="compositionally biased region" description="Polar residues" evidence="4">
    <location>
        <begin position="338"/>
        <end position="350"/>
    </location>
</feature>
<feature type="compositionally biased region" description="Polar residues" evidence="4">
    <location>
        <begin position="228"/>
        <end position="252"/>
    </location>
</feature>
<organism evidence="5 6">
    <name type="scientific">Lentinus tigrinus ALCF2SS1-6</name>
    <dbReference type="NCBI Taxonomy" id="1328759"/>
    <lineage>
        <taxon>Eukaryota</taxon>
        <taxon>Fungi</taxon>
        <taxon>Dikarya</taxon>
        <taxon>Basidiomycota</taxon>
        <taxon>Agaricomycotina</taxon>
        <taxon>Agaricomycetes</taxon>
        <taxon>Polyporales</taxon>
        <taxon>Polyporaceae</taxon>
        <taxon>Lentinus</taxon>
    </lineage>
</organism>
<dbReference type="InterPro" id="IPR002110">
    <property type="entry name" value="Ankyrin_rpt"/>
</dbReference>
<feature type="compositionally biased region" description="Polar residues" evidence="4">
    <location>
        <begin position="732"/>
        <end position="744"/>
    </location>
</feature>
<feature type="compositionally biased region" description="Low complexity" evidence="4">
    <location>
        <begin position="419"/>
        <end position="435"/>
    </location>
</feature>
<feature type="compositionally biased region" description="Basic and acidic residues" evidence="4">
    <location>
        <begin position="919"/>
        <end position="940"/>
    </location>
</feature>
<dbReference type="Pfam" id="PF12796">
    <property type="entry name" value="Ank_2"/>
    <property type="match status" value="1"/>
</dbReference>
<dbReference type="AlphaFoldDB" id="A0A5C2RSM1"/>
<feature type="compositionally biased region" description="Polar residues" evidence="4">
    <location>
        <begin position="508"/>
        <end position="532"/>
    </location>
</feature>
<keyword evidence="2 3" id="KW-0040">ANK repeat</keyword>
<keyword evidence="1" id="KW-0677">Repeat</keyword>
<feature type="region of interest" description="Disordered" evidence="4">
    <location>
        <begin position="882"/>
        <end position="904"/>
    </location>
</feature>
<dbReference type="PANTHER" id="PTHR24173:SF74">
    <property type="entry name" value="ANKYRIN REPEAT DOMAIN-CONTAINING PROTEIN 16"/>
    <property type="match status" value="1"/>
</dbReference>
<gene>
    <name evidence="5" type="ORF">L227DRAFT_368658</name>
</gene>
<sequence>MPSVSSRTHRAEAKYNVTLDFPNLGLHSAAASGNLGLVTYALDHGQPVNSVLDGVLPLHVACSGGNDLIVRLLIERGADVNAPRLPRKYSSDRHRDTSAPIVGSSGATPLHFAAANGHEHVVLTLLLHGAHPDRADKHNVTPEMLARQNGWTRCADLLSKWTHEKDRDLRERETLAPELDTASRNEYDCRMFDKKLKVKHSIDNALNMIRPSLPTPPSSGQIHEDASYPTSSSPMQGSASLESSPDTSTAQEFPSRRPSLPHIFDALPHAHGHAHSSSTQQHHTKSSGRPSLSSSHRPRSAGTDAEASVTASTSTSSTPGRLRGKISLLHMFKKSAGDSATSSPGAPTTPESRDSFSGYASSSSLVTSSSASPAPERERERSRGPSANSPLRTRASESGPLSTASSSQPYTATLTTVPSSRSRLGSESQSQQSSSTDTFPPLAVELHRKLSMERLRNRSGSGSSTNPAETPAKTQSPSPQPQTPSVPQLQGHRSPPMRPGILRPHGRSASSGQSQFQPPLQGEGSTRSLRFDSSSTAASVSSKRSGLGLDLKASGSVSSLRGESQGSGTASPRSPWSASSQQRLRDQESRDTLSHRRQATAADDDDDEGYGEVISPRIGLGLGLVEGKSRLRELKSESHPLQRRPSAGSQLSRHSSTGSTVPSPTAPPDDSGFDCPFSINRPPLQPHSSDEQQSQQQQSSSQAPATVEPQESQRSLLGIHGVDNRVRGDSFGSMSTSTDASMPQTPGPTPSLELQIRSPNSADSDATSLELELPLPLPLDPELEDREREKMLAGAGAGAGPGTGTRSRTDSYSSASGTGYFSERAPSQSQSQSQSRTMSPRVRAPPLDIDIRAISSHAQAEALVQRAQKSILDREDVDIELPGLGLVNGGSAGAPGASGASGRTPLSAKLAAYGESLAIERRFKQREEREKEKERGRGWEGGRSPPESSRSADTPVGSPKTPSQSQSQVRSRRGGELRSRRSESGVRKFSLEDRPVLASAGAQRRTKQRRPHTADGETSDHTGGFLSPGHRQLSPGHKPSLSGSAIGSARPSPPSSSDITNTYIRLPASSRTLPVISSPSLIDLPPRIVRSRTPDPDASYYGGMPSTVSPSMNGDRDGDSSTFGVPLSRVSTAPPRHASPDIVTQRSVSEQERERARANKLMKMGLLAHDAFPRAHSPYGHAKQRFGGIRGFVQTLTGKT</sequence>
<dbReference type="Pfam" id="PF00023">
    <property type="entry name" value="Ank"/>
    <property type="match status" value="1"/>
</dbReference>
<feature type="compositionally biased region" description="Low complexity" evidence="4">
    <location>
        <begin position="692"/>
        <end position="702"/>
    </location>
</feature>
<dbReference type="PANTHER" id="PTHR24173">
    <property type="entry name" value="ANKYRIN REPEAT CONTAINING"/>
    <property type="match status" value="1"/>
</dbReference>